<keyword evidence="3" id="KW-1185">Reference proteome</keyword>
<proteinExistence type="predicted"/>
<keyword evidence="1" id="KW-0812">Transmembrane</keyword>
<evidence type="ECO:0000313" key="2">
    <source>
        <dbReference type="EMBL" id="KZS03000.1"/>
    </source>
</evidence>
<dbReference type="Proteomes" id="UP000076858">
    <property type="component" value="Unassembled WGS sequence"/>
</dbReference>
<keyword evidence="1" id="KW-1133">Transmembrane helix</keyword>
<gene>
    <name evidence="2" type="ORF">APZ42_034471</name>
</gene>
<name>A0A164K709_9CRUS</name>
<evidence type="ECO:0000313" key="3">
    <source>
        <dbReference type="Proteomes" id="UP000076858"/>
    </source>
</evidence>
<keyword evidence="1" id="KW-0472">Membrane</keyword>
<accession>A0A164K709</accession>
<dbReference type="EMBL" id="LRGB01003375">
    <property type="protein sequence ID" value="KZS03000.1"/>
    <property type="molecule type" value="Genomic_DNA"/>
</dbReference>
<dbReference type="AlphaFoldDB" id="A0A164K709"/>
<protein>
    <submittedName>
        <fullName evidence="2">Uncharacterized protein</fullName>
    </submittedName>
</protein>
<sequence>MKVIRESPFISLALEWNYLGVLPGSWEIKLKKKYFRWGSRKIVIAMQGYVGRYFFLVVCTGVIRHLLF</sequence>
<feature type="transmembrane region" description="Helical" evidence="1">
    <location>
        <begin position="42"/>
        <end position="63"/>
    </location>
</feature>
<comment type="caution">
    <text evidence="2">The sequence shown here is derived from an EMBL/GenBank/DDBJ whole genome shotgun (WGS) entry which is preliminary data.</text>
</comment>
<evidence type="ECO:0000256" key="1">
    <source>
        <dbReference type="SAM" id="Phobius"/>
    </source>
</evidence>
<reference evidence="2 3" key="1">
    <citation type="submission" date="2016-03" db="EMBL/GenBank/DDBJ databases">
        <title>EvidentialGene: Evidence-directed Construction of Genes on Genomes.</title>
        <authorList>
            <person name="Gilbert D.G."/>
            <person name="Choi J.-H."/>
            <person name="Mockaitis K."/>
            <person name="Colbourne J."/>
            <person name="Pfrender M."/>
        </authorList>
    </citation>
    <scope>NUCLEOTIDE SEQUENCE [LARGE SCALE GENOMIC DNA]</scope>
    <source>
        <strain evidence="2 3">Xinb3</strain>
        <tissue evidence="2">Complete organism</tissue>
    </source>
</reference>
<organism evidence="2 3">
    <name type="scientific">Daphnia magna</name>
    <dbReference type="NCBI Taxonomy" id="35525"/>
    <lineage>
        <taxon>Eukaryota</taxon>
        <taxon>Metazoa</taxon>
        <taxon>Ecdysozoa</taxon>
        <taxon>Arthropoda</taxon>
        <taxon>Crustacea</taxon>
        <taxon>Branchiopoda</taxon>
        <taxon>Diplostraca</taxon>
        <taxon>Cladocera</taxon>
        <taxon>Anomopoda</taxon>
        <taxon>Daphniidae</taxon>
        <taxon>Daphnia</taxon>
    </lineage>
</organism>